<dbReference type="OrthoDB" id="220114at2"/>
<organism evidence="1 2">
    <name type="scientific">Adhaeretor mobilis</name>
    <dbReference type="NCBI Taxonomy" id="1930276"/>
    <lineage>
        <taxon>Bacteria</taxon>
        <taxon>Pseudomonadati</taxon>
        <taxon>Planctomycetota</taxon>
        <taxon>Planctomycetia</taxon>
        <taxon>Pirellulales</taxon>
        <taxon>Lacipirellulaceae</taxon>
        <taxon>Adhaeretor</taxon>
    </lineage>
</organism>
<dbReference type="Gene3D" id="2.60.120.380">
    <property type="match status" value="1"/>
</dbReference>
<dbReference type="AlphaFoldDB" id="A0A517MQ56"/>
<name>A0A517MQ56_9BACT</name>
<protein>
    <submittedName>
        <fullName evidence="1">Uncharacterized protein</fullName>
    </submittedName>
</protein>
<evidence type="ECO:0000313" key="1">
    <source>
        <dbReference type="EMBL" id="QDS97020.1"/>
    </source>
</evidence>
<evidence type="ECO:0000313" key="2">
    <source>
        <dbReference type="Proteomes" id="UP000319852"/>
    </source>
</evidence>
<dbReference type="SUPFAM" id="SSF55486">
    <property type="entry name" value="Metalloproteases ('zincins'), catalytic domain"/>
    <property type="match status" value="1"/>
</dbReference>
<keyword evidence="2" id="KW-1185">Reference proteome</keyword>
<reference evidence="1 2" key="1">
    <citation type="submission" date="2019-02" db="EMBL/GenBank/DDBJ databases">
        <title>Deep-cultivation of Planctomycetes and their phenomic and genomic characterization uncovers novel biology.</title>
        <authorList>
            <person name="Wiegand S."/>
            <person name="Jogler M."/>
            <person name="Boedeker C."/>
            <person name="Pinto D."/>
            <person name="Vollmers J."/>
            <person name="Rivas-Marin E."/>
            <person name="Kohn T."/>
            <person name="Peeters S.H."/>
            <person name="Heuer A."/>
            <person name="Rast P."/>
            <person name="Oberbeckmann S."/>
            <person name="Bunk B."/>
            <person name="Jeske O."/>
            <person name="Meyerdierks A."/>
            <person name="Storesund J.E."/>
            <person name="Kallscheuer N."/>
            <person name="Luecker S."/>
            <person name="Lage O.M."/>
            <person name="Pohl T."/>
            <person name="Merkel B.J."/>
            <person name="Hornburger P."/>
            <person name="Mueller R.-W."/>
            <person name="Bruemmer F."/>
            <person name="Labrenz M."/>
            <person name="Spormann A.M."/>
            <person name="Op den Camp H."/>
            <person name="Overmann J."/>
            <person name="Amann R."/>
            <person name="Jetten M.S.M."/>
            <person name="Mascher T."/>
            <person name="Medema M.H."/>
            <person name="Devos D.P."/>
            <person name="Kaster A.-K."/>
            <person name="Ovreas L."/>
            <person name="Rohde M."/>
            <person name="Galperin M.Y."/>
            <person name="Jogler C."/>
        </authorList>
    </citation>
    <scope>NUCLEOTIDE SEQUENCE [LARGE SCALE GENOMIC DNA]</scope>
    <source>
        <strain evidence="1 2">HG15A2</strain>
    </source>
</reference>
<dbReference type="SUPFAM" id="SSF89260">
    <property type="entry name" value="Collagen-binding domain"/>
    <property type="match status" value="1"/>
</dbReference>
<dbReference type="RefSeq" id="WP_145057070.1">
    <property type="nucleotide sequence ID" value="NZ_CP036263.1"/>
</dbReference>
<sequence>MATKVPSKQRRLVYQTLEARQLMHGESIAALPEVDVRQTDQPVQIASALPQRFSLNMSQEVLAMDGRFGGIIIPQDTSPPDTVDWAGVIPRLSSNPGASATIYLDFNGHSEEMWGLRNDIETPKFDIDNDLSGYSAAENLMMQNIWARVAEDFVPFNINVTTVDPGSFKNGEALRIAIGGHWEDWYDKPAGGLASRNAFTNDVSNVAFVFSGTLNDGADTPDEEPRLAQWIADAASHEAGHSFGLAHQSYYRTRNGITVKEEYRKGNSQKGPIMGSTFFSDRSVWYYGKTGPAAQITYQDDMAIIAGTKNGFGYRADDHGDSLSDATEIPWGTTTVSGIVEQTSDVDVFRFDTDGGQITIDLDVVTHGANLDARIELWGTAPQVSSRTFPSRSIDASDFTSTPRLLASSDPADALDASITKNIDAGTYYVKVLSHGEYGDVGQYKLGGDLNLKRNANNPINGTDLLAWQRGFGTVDARRSDGDVDKDLHVDGDDLAVWQTQYGKTAPVVYRLTSPIVGTDDAVEPRAKFQANTILGSSVASVGVGSTAPRQKPLEAIAVTELSEQRIQSAWHALPEQTRDLGSDDFASARDGHSTKATEPVDAAFVTLDIDKGFTGLRFASVFS</sequence>
<accession>A0A517MQ56</accession>
<dbReference type="KEGG" id="amob:HG15A2_02790"/>
<dbReference type="Proteomes" id="UP000319852">
    <property type="component" value="Chromosome"/>
</dbReference>
<gene>
    <name evidence="1" type="ORF">HG15A2_02790</name>
</gene>
<dbReference type="EMBL" id="CP036263">
    <property type="protein sequence ID" value="QDS97020.1"/>
    <property type="molecule type" value="Genomic_DNA"/>
</dbReference>
<proteinExistence type="predicted"/>